<name>A0A087BMN6_9BIFI</name>
<dbReference type="GO" id="GO:0046428">
    <property type="term" value="F:1,4-dihydroxy-2-naphthoate polyprenyltransferase activity"/>
    <property type="evidence" value="ECO:0007669"/>
    <property type="project" value="UniProtKB-UniRule"/>
</dbReference>
<sequence>MGASPVVVGAAASWPRVMRGVWGGDMVHVPCPVVGGRPVPRASAGEGVCVTSTGWFLAVALLCLVVSVALQISANFLNDYADGVRGVDRDRGVPDASSAGAPVRLVASGTSPRFVLHAALSAVAVAMLAGITVVVLTGHMLLLAVGALCAIMAWAYSGGRRPGAYRGWGEAMAFLFFGPVACVGTQWALMGGLGSVGGLDPSSVMLSIVPGCCSACLMMVNNLRDRESDGAMGKRTLMVRMGEDQGAVLFALSMAVATVVPVLLFALTRPWSRLGLTSCGVTSSGDRACSGPSPAVTVGFWLMSVLLVALLSQAIAGVVAVRRRLWRRAFLLCVGVSASSALVLSLCVLIA</sequence>
<comment type="caution">
    <text evidence="8">The sequence shown here is derived from an EMBL/GenBank/DDBJ whole genome shotgun (WGS) entry which is preliminary data.</text>
</comment>
<keyword evidence="9" id="KW-1185">Reference proteome</keyword>
<dbReference type="PANTHER" id="PTHR13929:SF0">
    <property type="entry name" value="UBIA PRENYLTRANSFERASE DOMAIN-CONTAINING PROTEIN 1"/>
    <property type="match status" value="1"/>
</dbReference>
<dbReference type="GO" id="GO:0042371">
    <property type="term" value="P:vitamin K biosynthetic process"/>
    <property type="evidence" value="ECO:0007669"/>
    <property type="project" value="TreeGrafter"/>
</dbReference>
<protein>
    <recommendedName>
        <fullName evidence="6">1,4-dihydroxy-2-naphthoate octaprenyltransferase</fullName>
        <ecNumber evidence="6">2.5.1.74</ecNumber>
    </recommendedName>
</protein>
<gene>
    <name evidence="8" type="ORF">BMIN_0178</name>
</gene>
<feature type="transmembrane region" description="Helical" evidence="7">
    <location>
        <begin position="245"/>
        <end position="267"/>
    </location>
</feature>
<feature type="transmembrane region" description="Helical" evidence="7">
    <location>
        <begin position="329"/>
        <end position="350"/>
    </location>
</feature>
<keyword evidence="2 8" id="KW-0808">Transferase</keyword>
<evidence type="ECO:0000256" key="6">
    <source>
        <dbReference type="NCBIfam" id="TIGR00751"/>
    </source>
</evidence>
<comment type="subcellular location">
    <subcellularLocation>
        <location evidence="1">Membrane</location>
        <topology evidence="1">Multi-pass membrane protein</topology>
    </subcellularLocation>
</comment>
<organism evidence="8 9">
    <name type="scientific">Bifidobacterium minimum</name>
    <dbReference type="NCBI Taxonomy" id="1693"/>
    <lineage>
        <taxon>Bacteria</taxon>
        <taxon>Bacillati</taxon>
        <taxon>Actinomycetota</taxon>
        <taxon>Actinomycetes</taxon>
        <taxon>Bifidobacteriales</taxon>
        <taxon>Bifidobacteriaceae</taxon>
        <taxon>Bifidobacterium</taxon>
    </lineage>
</organism>
<dbReference type="EC" id="2.5.1.74" evidence="6"/>
<evidence type="ECO:0000256" key="5">
    <source>
        <dbReference type="ARBA" id="ARBA00023136"/>
    </source>
</evidence>
<feature type="transmembrane region" description="Helical" evidence="7">
    <location>
        <begin position="171"/>
        <end position="190"/>
    </location>
</feature>
<dbReference type="NCBIfam" id="TIGR00751">
    <property type="entry name" value="menA"/>
    <property type="match status" value="1"/>
</dbReference>
<dbReference type="Pfam" id="PF01040">
    <property type="entry name" value="UbiA"/>
    <property type="match status" value="1"/>
</dbReference>
<dbReference type="GO" id="GO:0009234">
    <property type="term" value="P:menaquinone biosynthetic process"/>
    <property type="evidence" value="ECO:0007669"/>
    <property type="project" value="UniProtKB-UniRule"/>
</dbReference>
<dbReference type="eggNOG" id="COG1575">
    <property type="taxonomic scope" value="Bacteria"/>
</dbReference>
<evidence type="ECO:0000256" key="1">
    <source>
        <dbReference type="ARBA" id="ARBA00004141"/>
    </source>
</evidence>
<dbReference type="CDD" id="cd13962">
    <property type="entry name" value="PT_UbiA_UBIAD1"/>
    <property type="match status" value="1"/>
</dbReference>
<keyword evidence="4 7" id="KW-1133">Transmembrane helix</keyword>
<evidence type="ECO:0000256" key="7">
    <source>
        <dbReference type="SAM" id="Phobius"/>
    </source>
</evidence>
<dbReference type="InterPro" id="IPR026046">
    <property type="entry name" value="UBIAD1"/>
</dbReference>
<evidence type="ECO:0000313" key="9">
    <source>
        <dbReference type="Proteomes" id="UP000029014"/>
    </source>
</evidence>
<keyword evidence="3 7" id="KW-0812">Transmembrane</keyword>
<evidence type="ECO:0000256" key="3">
    <source>
        <dbReference type="ARBA" id="ARBA00022692"/>
    </source>
</evidence>
<accession>A0A087BMN6</accession>
<dbReference type="EMBL" id="JGZD01000009">
    <property type="protein sequence ID" value="KFI72286.1"/>
    <property type="molecule type" value="Genomic_DNA"/>
</dbReference>
<dbReference type="InterPro" id="IPR000537">
    <property type="entry name" value="UbiA_prenyltransferase"/>
</dbReference>
<feature type="transmembrane region" description="Helical" evidence="7">
    <location>
        <begin position="55"/>
        <end position="77"/>
    </location>
</feature>
<dbReference type="RefSeq" id="WP_152595162.1">
    <property type="nucleotide sequence ID" value="NZ_JGZD01000009.1"/>
</dbReference>
<proteinExistence type="predicted"/>
<keyword evidence="5 7" id="KW-0472">Membrane</keyword>
<evidence type="ECO:0000256" key="4">
    <source>
        <dbReference type="ARBA" id="ARBA00022989"/>
    </source>
</evidence>
<feature type="transmembrane region" description="Helical" evidence="7">
    <location>
        <begin position="300"/>
        <end position="322"/>
    </location>
</feature>
<dbReference type="GO" id="GO:0016020">
    <property type="term" value="C:membrane"/>
    <property type="evidence" value="ECO:0007669"/>
    <property type="project" value="UniProtKB-SubCell"/>
</dbReference>
<dbReference type="AlphaFoldDB" id="A0A087BMN6"/>
<dbReference type="PANTHER" id="PTHR13929">
    <property type="entry name" value="1,4-DIHYDROXY-2-NAPHTHOATE OCTAPRENYLTRANSFERASE"/>
    <property type="match status" value="1"/>
</dbReference>
<evidence type="ECO:0000313" key="8">
    <source>
        <dbReference type="EMBL" id="KFI72286.1"/>
    </source>
</evidence>
<feature type="transmembrane region" description="Helical" evidence="7">
    <location>
        <begin position="141"/>
        <end position="159"/>
    </location>
</feature>
<dbReference type="STRING" id="1693.BMIN_0178"/>
<reference evidence="8 9" key="1">
    <citation type="submission" date="2014-03" db="EMBL/GenBank/DDBJ databases">
        <title>Genomics of Bifidobacteria.</title>
        <authorList>
            <person name="Ventura M."/>
            <person name="Milani C."/>
            <person name="Lugli G.A."/>
        </authorList>
    </citation>
    <scope>NUCLEOTIDE SEQUENCE [LARGE SCALE GENOMIC DNA]</scope>
    <source>
        <strain evidence="8 9">LMG 11592</strain>
    </source>
</reference>
<dbReference type="Proteomes" id="UP000029014">
    <property type="component" value="Unassembled WGS sequence"/>
</dbReference>
<feature type="transmembrane region" description="Helical" evidence="7">
    <location>
        <begin position="202"/>
        <end position="224"/>
    </location>
</feature>
<evidence type="ECO:0000256" key="2">
    <source>
        <dbReference type="ARBA" id="ARBA00022679"/>
    </source>
</evidence>
<feature type="transmembrane region" description="Helical" evidence="7">
    <location>
        <begin position="114"/>
        <end position="135"/>
    </location>
</feature>